<evidence type="ECO:0000313" key="2">
    <source>
        <dbReference type="EnsemblMetazoa" id="MESCA005568-PA"/>
    </source>
</evidence>
<dbReference type="STRING" id="36166.T1GPN2"/>
<dbReference type="HOGENOM" id="CLU_2519028_0_0_1"/>
<dbReference type="Proteomes" id="UP000015102">
    <property type="component" value="Unassembled WGS sequence"/>
</dbReference>
<organism evidence="2 3">
    <name type="scientific">Megaselia scalaris</name>
    <name type="common">Humpbacked fly</name>
    <name type="synonym">Phora scalaris</name>
    <dbReference type="NCBI Taxonomy" id="36166"/>
    <lineage>
        <taxon>Eukaryota</taxon>
        <taxon>Metazoa</taxon>
        <taxon>Ecdysozoa</taxon>
        <taxon>Arthropoda</taxon>
        <taxon>Hexapoda</taxon>
        <taxon>Insecta</taxon>
        <taxon>Pterygota</taxon>
        <taxon>Neoptera</taxon>
        <taxon>Endopterygota</taxon>
        <taxon>Diptera</taxon>
        <taxon>Brachycera</taxon>
        <taxon>Muscomorpha</taxon>
        <taxon>Platypezoidea</taxon>
        <taxon>Phoridae</taxon>
        <taxon>Megaseliini</taxon>
        <taxon>Megaselia</taxon>
    </lineage>
</organism>
<protein>
    <submittedName>
        <fullName evidence="2">Uncharacterized protein</fullName>
    </submittedName>
</protein>
<sequence length="85" mass="9505">FAAKKPPYPKSRAASPVAAESVKSVTPEPSDIEHRRIVNMMCSVKNHEDSCDLAMTILLRMDDKMNRQLTCIVSQDDSANHCQMN</sequence>
<evidence type="ECO:0000313" key="3">
    <source>
        <dbReference type="Proteomes" id="UP000015102"/>
    </source>
</evidence>
<dbReference type="EMBL" id="CAQQ02031723">
    <property type="status" value="NOT_ANNOTATED_CDS"/>
    <property type="molecule type" value="Genomic_DNA"/>
</dbReference>
<dbReference type="EnsemblMetazoa" id="MESCA005568-RA">
    <property type="protein sequence ID" value="MESCA005568-PA"/>
    <property type="gene ID" value="MESCA005568"/>
</dbReference>
<reference evidence="3" key="1">
    <citation type="submission" date="2013-02" db="EMBL/GenBank/DDBJ databases">
        <authorList>
            <person name="Hughes D."/>
        </authorList>
    </citation>
    <scope>NUCLEOTIDE SEQUENCE</scope>
    <source>
        <strain>Durham</strain>
        <strain evidence="3">NC isolate 2 -- Noor lab</strain>
    </source>
</reference>
<accession>T1GPN2</accession>
<evidence type="ECO:0000256" key="1">
    <source>
        <dbReference type="SAM" id="MobiDB-lite"/>
    </source>
</evidence>
<dbReference type="AlphaFoldDB" id="T1GPN2"/>
<reference evidence="2" key="2">
    <citation type="submission" date="2015-06" db="UniProtKB">
        <authorList>
            <consortium name="EnsemblMetazoa"/>
        </authorList>
    </citation>
    <scope>IDENTIFICATION</scope>
</reference>
<name>T1GPN2_MEGSC</name>
<proteinExistence type="predicted"/>
<feature type="region of interest" description="Disordered" evidence="1">
    <location>
        <begin position="1"/>
        <end position="29"/>
    </location>
</feature>
<keyword evidence="3" id="KW-1185">Reference proteome</keyword>